<evidence type="ECO:0000256" key="8">
    <source>
        <dbReference type="ARBA" id="ARBA00022723"/>
    </source>
</evidence>
<dbReference type="InterPro" id="IPR045031">
    <property type="entry name" value="DHP_synth-like"/>
</dbReference>
<comment type="function">
    <text evidence="12">Catalyzes the condensation of para-aminobenzoate (pABA) with 6-hydroxymethyl-7,8-dihydropterin diphosphate (DHPt-PP) to form 7,8-dihydropteroate (H2Pte), the immediate precursor of folate derivatives.</text>
</comment>
<evidence type="ECO:0000313" key="15">
    <source>
        <dbReference type="Proteomes" id="UP000315103"/>
    </source>
</evidence>
<dbReference type="InterPro" id="IPR000489">
    <property type="entry name" value="Pterin-binding_dom"/>
</dbReference>
<dbReference type="GO" id="GO:0046872">
    <property type="term" value="F:metal ion binding"/>
    <property type="evidence" value="ECO:0007669"/>
    <property type="project" value="UniProtKB-KW"/>
</dbReference>
<gene>
    <name evidence="14" type="primary">folP</name>
    <name evidence="14" type="ORF">FO441_10565</name>
</gene>
<dbReference type="PROSITE" id="PS50972">
    <property type="entry name" value="PTERIN_BINDING"/>
    <property type="match status" value="1"/>
</dbReference>
<evidence type="ECO:0000256" key="5">
    <source>
        <dbReference type="ARBA" id="ARBA00012458"/>
    </source>
</evidence>
<keyword evidence="7 12" id="KW-0808">Transferase</keyword>
<reference evidence="14 15" key="1">
    <citation type="submission" date="2019-07" db="EMBL/GenBank/DDBJ databases">
        <title>Salinicoccus cyprini sp. nov., isolated from gastro-intestinal tract of mirror carp, Cyprinus carpio var. specularis, collected from Gobind Sagar Reservoir, Himachal Pradesh, India.</title>
        <authorList>
            <person name="Talwar C."/>
            <person name="Singh A.K."/>
            <person name="Lal R."/>
            <person name="Negi R.K."/>
        </authorList>
    </citation>
    <scope>NUCLEOTIDE SEQUENCE [LARGE SCALE GENOMIC DNA]</scope>
    <source>
        <strain evidence="14 15">CT19</strain>
    </source>
</reference>
<evidence type="ECO:0000256" key="9">
    <source>
        <dbReference type="ARBA" id="ARBA00022842"/>
    </source>
</evidence>
<accession>A0A558ARQ7</accession>
<evidence type="ECO:0000256" key="7">
    <source>
        <dbReference type="ARBA" id="ARBA00022679"/>
    </source>
</evidence>
<keyword evidence="8 12" id="KW-0479">Metal-binding</keyword>
<evidence type="ECO:0000256" key="10">
    <source>
        <dbReference type="ARBA" id="ARBA00022909"/>
    </source>
</evidence>
<organism evidence="14 15">
    <name type="scientific">Salinicoccus cyprini</name>
    <dbReference type="NCBI Taxonomy" id="2493691"/>
    <lineage>
        <taxon>Bacteria</taxon>
        <taxon>Bacillati</taxon>
        <taxon>Bacillota</taxon>
        <taxon>Bacilli</taxon>
        <taxon>Bacillales</taxon>
        <taxon>Staphylococcaceae</taxon>
        <taxon>Salinicoccus</taxon>
    </lineage>
</organism>
<comment type="caution">
    <text evidence="14">The sequence shown here is derived from an EMBL/GenBank/DDBJ whole genome shotgun (WGS) entry which is preliminary data.</text>
</comment>
<evidence type="ECO:0000256" key="12">
    <source>
        <dbReference type="RuleBase" id="RU361205"/>
    </source>
</evidence>
<dbReference type="RefSeq" id="WP_145289796.1">
    <property type="nucleotide sequence ID" value="NZ_VMSJ01000005.1"/>
</dbReference>
<dbReference type="UniPathway" id="UPA00077">
    <property type="reaction ID" value="UER00156"/>
</dbReference>
<dbReference type="PANTHER" id="PTHR20941">
    <property type="entry name" value="FOLATE SYNTHESIS PROTEINS"/>
    <property type="match status" value="1"/>
</dbReference>
<sequence>MKRLQIMGILNVTPDSFSDGGRYHTVEDAVAQAEQMAREGADIIDVGGYSTRPGGHSEVSTEEEISRVVPVIEAIRNIGPDISVDTFRGAVARQAVEAGATMINDQWRGTYDETILDVASDCNVPIFLMHNNTHATYLDVVPEMIEELMASVKLAESHGVPRENIWLDPGIGFVKSRSEEIEVMHRLEELVATGFPVLLATSRKRMIKELIGQETTATERDEATAATTIYGIDKGISAVRVHNVALNRRLADAYMKLKEGFDG</sequence>
<dbReference type="CDD" id="cd00739">
    <property type="entry name" value="DHPS"/>
    <property type="match status" value="1"/>
</dbReference>
<dbReference type="GO" id="GO:0004156">
    <property type="term" value="F:dihydropteroate synthase activity"/>
    <property type="evidence" value="ECO:0007669"/>
    <property type="project" value="UniProtKB-EC"/>
</dbReference>
<evidence type="ECO:0000256" key="3">
    <source>
        <dbReference type="ARBA" id="ARBA00004763"/>
    </source>
</evidence>
<dbReference type="NCBIfam" id="TIGR01496">
    <property type="entry name" value="DHPS"/>
    <property type="match status" value="1"/>
</dbReference>
<name>A0A558ARQ7_9STAP</name>
<dbReference type="InterPro" id="IPR006390">
    <property type="entry name" value="DHP_synth_dom"/>
</dbReference>
<evidence type="ECO:0000313" key="14">
    <source>
        <dbReference type="EMBL" id="TVT26942.1"/>
    </source>
</evidence>
<keyword evidence="10 12" id="KW-0289">Folate biosynthesis</keyword>
<dbReference type="Proteomes" id="UP000315103">
    <property type="component" value="Unassembled WGS sequence"/>
</dbReference>
<dbReference type="GO" id="GO:0046656">
    <property type="term" value="P:folic acid biosynthetic process"/>
    <property type="evidence" value="ECO:0007669"/>
    <property type="project" value="UniProtKB-KW"/>
</dbReference>
<dbReference type="GO" id="GO:0005829">
    <property type="term" value="C:cytosol"/>
    <property type="evidence" value="ECO:0007669"/>
    <property type="project" value="TreeGrafter"/>
</dbReference>
<dbReference type="InterPro" id="IPR011005">
    <property type="entry name" value="Dihydropteroate_synth-like_sf"/>
</dbReference>
<protein>
    <recommendedName>
        <fullName evidence="6 12">Dihydropteroate synthase</fullName>
        <shortName evidence="12">DHPS</shortName>
        <ecNumber evidence="5 12">2.5.1.15</ecNumber>
    </recommendedName>
    <alternativeName>
        <fullName evidence="11 12">Dihydropteroate pyrophosphorylase</fullName>
    </alternativeName>
</protein>
<comment type="similarity">
    <text evidence="4 12">Belongs to the DHPS family.</text>
</comment>
<dbReference type="AlphaFoldDB" id="A0A558ARQ7"/>
<evidence type="ECO:0000256" key="4">
    <source>
        <dbReference type="ARBA" id="ARBA00009503"/>
    </source>
</evidence>
<dbReference type="PROSITE" id="PS00792">
    <property type="entry name" value="DHPS_1"/>
    <property type="match status" value="1"/>
</dbReference>
<dbReference type="Pfam" id="PF00809">
    <property type="entry name" value="Pterin_bind"/>
    <property type="match status" value="1"/>
</dbReference>
<evidence type="ECO:0000256" key="1">
    <source>
        <dbReference type="ARBA" id="ARBA00000012"/>
    </source>
</evidence>
<dbReference type="Gene3D" id="3.20.20.20">
    <property type="entry name" value="Dihydropteroate synthase-like"/>
    <property type="match status" value="1"/>
</dbReference>
<dbReference type="OrthoDB" id="9811744at2"/>
<evidence type="ECO:0000256" key="2">
    <source>
        <dbReference type="ARBA" id="ARBA00001946"/>
    </source>
</evidence>
<comment type="pathway">
    <text evidence="3 12">Cofactor biosynthesis; tetrahydrofolate biosynthesis; 7,8-dihydrofolate from 2-amino-4-hydroxy-6-hydroxymethyl-7,8-dihydropteridine diphosphate and 4-aminobenzoate: step 1/2.</text>
</comment>
<feature type="domain" description="Pterin-binding" evidence="13">
    <location>
        <begin position="4"/>
        <end position="252"/>
    </location>
</feature>
<evidence type="ECO:0000256" key="6">
    <source>
        <dbReference type="ARBA" id="ARBA00016919"/>
    </source>
</evidence>
<dbReference type="EC" id="2.5.1.15" evidence="5 12"/>
<dbReference type="EMBL" id="VMSJ01000005">
    <property type="protein sequence ID" value="TVT26942.1"/>
    <property type="molecule type" value="Genomic_DNA"/>
</dbReference>
<comment type="catalytic activity">
    <reaction evidence="1">
        <text>(7,8-dihydropterin-6-yl)methyl diphosphate + 4-aminobenzoate = 7,8-dihydropteroate + diphosphate</text>
        <dbReference type="Rhea" id="RHEA:19949"/>
        <dbReference type="ChEBI" id="CHEBI:17836"/>
        <dbReference type="ChEBI" id="CHEBI:17839"/>
        <dbReference type="ChEBI" id="CHEBI:33019"/>
        <dbReference type="ChEBI" id="CHEBI:72950"/>
        <dbReference type="EC" id="2.5.1.15"/>
    </reaction>
</comment>
<proteinExistence type="inferred from homology"/>
<keyword evidence="15" id="KW-1185">Reference proteome</keyword>
<dbReference type="PANTHER" id="PTHR20941:SF1">
    <property type="entry name" value="FOLIC ACID SYNTHESIS PROTEIN FOL1"/>
    <property type="match status" value="1"/>
</dbReference>
<comment type="cofactor">
    <cofactor evidence="2 12">
        <name>Mg(2+)</name>
        <dbReference type="ChEBI" id="CHEBI:18420"/>
    </cofactor>
</comment>
<dbReference type="SUPFAM" id="SSF51717">
    <property type="entry name" value="Dihydropteroate synthetase-like"/>
    <property type="match status" value="1"/>
</dbReference>
<dbReference type="GO" id="GO:0046654">
    <property type="term" value="P:tetrahydrofolate biosynthetic process"/>
    <property type="evidence" value="ECO:0007669"/>
    <property type="project" value="UniProtKB-UniPathway"/>
</dbReference>
<dbReference type="PROSITE" id="PS00793">
    <property type="entry name" value="DHPS_2"/>
    <property type="match status" value="1"/>
</dbReference>
<evidence type="ECO:0000259" key="13">
    <source>
        <dbReference type="PROSITE" id="PS50972"/>
    </source>
</evidence>
<evidence type="ECO:0000256" key="11">
    <source>
        <dbReference type="ARBA" id="ARBA00030193"/>
    </source>
</evidence>
<keyword evidence="9 12" id="KW-0460">Magnesium</keyword>